<protein>
    <submittedName>
        <fullName evidence="2">Uncharacterized protein</fullName>
    </submittedName>
</protein>
<keyword evidence="3" id="KW-1185">Reference proteome</keyword>
<proteinExistence type="predicted"/>
<gene>
    <name evidence="2" type="ORF">AVEN_137737_1</name>
    <name evidence="1" type="ORF">AVEN_84282_1</name>
</gene>
<dbReference type="AlphaFoldDB" id="A0A4Y2RFM7"/>
<comment type="caution">
    <text evidence="2">The sequence shown here is derived from an EMBL/GenBank/DDBJ whole genome shotgun (WGS) entry which is preliminary data.</text>
</comment>
<reference evidence="2 3" key="1">
    <citation type="journal article" date="2019" name="Sci. Rep.">
        <title>Orb-weaving spider Araneus ventricosus genome elucidates the spidroin gene catalogue.</title>
        <authorList>
            <person name="Kono N."/>
            <person name="Nakamura H."/>
            <person name="Ohtoshi R."/>
            <person name="Moran D.A.P."/>
            <person name="Shinohara A."/>
            <person name="Yoshida Y."/>
            <person name="Fujiwara M."/>
            <person name="Mori M."/>
            <person name="Tomita M."/>
            <person name="Arakawa K."/>
        </authorList>
    </citation>
    <scope>NUCLEOTIDE SEQUENCE [LARGE SCALE GENOMIC DNA]</scope>
</reference>
<dbReference type="Proteomes" id="UP000499080">
    <property type="component" value="Unassembled WGS sequence"/>
</dbReference>
<name>A0A4Y2RFM7_ARAVE</name>
<accession>A0A4Y2RFM7</accession>
<dbReference type="EMBL" id="BGPR01144707">
    <property type="protein sequence ID" value="GBN74579.1"/>
    <property type="molecule type" value="Genomic_DNA"/>
</dbReference>
<evidence type="ECO:0000313" key="3">
    <source>
        <dbReference type="Proteomes" id="UP000499080"/>
    </source>
</evidence>
<evidence type="ECO:0000313" key="2">
    <source>
        <dbReference type="EMBL" id="GBN74592.1"/>
    </source>
</evidence>
<organism evidence="2 3">
    <name type="scientific">Araneus ventricosus</name>
    <name type="common">Orbweaver spider</name>
    <name type="synonym">Epeira ventricosa</name>
    <dbReference type="NCBI Taxonomy" id="182803"/>
    <lineage>
        <taxon>Eukaryota</taxon>
        <taxon>Metazoa</taxon>
        <taxon>Ecdysozoa</taxon>
        <taxon>Arthropoda</taxon>
        <taxon>Chelicerata</taxon>
        <taxon>Arachnida</taxon>
        <taxon>Araneae</taxon>
        <taxon>Araneomorphae</taxon>
        <taxon>Entelegynae</taxon>
        <taxon>Araneoidea</taxon>
        <taxon>Araneidae</taxon>
        <taxon>Araneus</taxon>
    </lineage>
</organism>
<dbReference type="EMBL" id="BGPR01144713">
    <property type="protein sequence ID" value="GBN74592.1"/>
    <property type="molecule type" value="Genomic_DNA"/>
</dbReference>
<sequence length="89" mass="10596">MQLRKLFGGQFLAVLFHKFIDIIVIPMQSLDLGQRRNLVDYRLHRYCLKPFKVIFDNALRPKLLTSRNEVSLGNFFPMYFRSSLSRQQC</sequence>
<evidence type="ECO:0000313" key="1">
    <source>
        <dbReference type="EMBL" id="GBN74579.1"/>
    </source>
</evidence>